<feature type="region of interest" description="Disordered" evidence="1">
    <location>
        <begin position="1"/>
        <end position="22"/>
    </location>
</feature>
<feature type="region of interest" description="Disordered" evidence="1">
    <location>
        <begin position="89"/>
        <end position="116"/>
    </location>
</feature>
<organism evidence="2 3">
    <name type="scientific">Verruconis gallopava</name>
    <dbReference type="NCBI Taxonomy" id="253628"/>
    <lineage>
        <taxon>Eukaryota</taxon>
        <taxon>Fungi</taxon>
        <taxon>Dikarya</taxon>
        <taxon>Ascomycota</taxon>
        <taxon>Pezizomycotina</taxon>
        <taxon>Dothideomycetes</taxon>
        <taxon>Pleosporomycetidae</taxon>
        <taxon>Venturiales</taxon>
        <taxon>Sympoventuriaceae</taxon>
        <taxon>Verruconis</taxon>
    </lineage>
</organism>
<evidence type="ECO:0000313" key="3">
    <source>
        <dbReference type="Proteomes" id="UP000053259"/>
    </source>
</evidence>
<proteinExistence type="predicted"/>
<name>A0A0D2B1L2_9PEZI</name>
<reference evidence="2 3" key="1">
    <citation type="submission" date="2015-01" db="EMBL/GenBank/DDBJ databases">
        <title>The Genome Sequence of Ochroconis gallopava CBS43764.</title>
        <authorList>
            <consortium name="The Broad Institute Genomics Platform"/>
            <person name="Cuomo C."/>
            <person name="de Hoog S."/>
            <person name="Gorbushina A."/>
            <person name="Stielow B."/>
            <person name="Teixiera M."/>
            <person name="Abouelleil A."/>
            <person name="Chapman S.B."/>
            <person name="Priest M."/>
            <person name="Young S.K."/>
            <person name="Wortman J."/>
            <person name="Nusbaum C."/>
            <person name="Birren B."/>
        </authorList>
    </citation>
    <scope>NUCLEOTIDE SEQUENCE [LARGE SCALE GENOMIC DNA]</scope>
    <source>
        <strain evidence="2 3">CBS 43764</strain>
    </source>
</reference>
<protein>
    <submittedName>
        <fullName evidence="2">Uncharacterized protein</fullName>
    </submittedName>
</protein>
<evidence type="ECO:0000313" key="2">
    <source>
        <dbReference type="EMBL" id="KIW05234.1"/>
    </source>
</evidence>
<dbReference type="Proteomes" id="UP000053259">
    <property type="component" value="Unassembled WGS sequence"/>
</dbReference>
<dbReference type="AlphaFoldDB" id="A0A0D2B1L2"/>
<gene>
    <name evidence="2" type="ORF">PV09_03771</name>
</gene>
<dbReference type="RefSeq" id="XP_016215103.1">
    <property type="nucleotide sequence ID" value="XM_016357014.1"/>
</dbReference>
<keyword evidence="3" id="KW-1185">Reference proteome</keyword>
<dbReference type="GeneID" id="27311744"/>
<dbReference type="HOGENOM" id="CLU_2098703_0_0_1"/>
<feature type="compositionally biased region" description="Basic and acidic residues" evidence="1">
    <location>
        <begin position="89"/>
        <end position="101"/>
    </location>
</feature>
<dbReference type="EMBL" id="KN847538">
    <property type="protein sequence ID" value="KIW05234.1"/>
    <property type="molecule type" value="Genomic_DNA"/>
</dbReference>
<sequence length="116" mass="12706">MKSAPVHARIGQNMGPGTILPTLQEKRDGDRFATGKETCWVKEQCFGQIITAQRVQVEKRRAASFVDGASPFLFPSKASSFHAKVTAETRDGEDLASRSEEVYGMPEDLTQDAECG</sequence>
<accession>A0A0D2B1L2</accession>
<dbReference type="VEuPathDB" id="FungiDB:PV09_03771"/>
<evidence type="ECO:0000256" key="1">
    <source>
        <dbReference type="SAM" id="MobiDB-lite"/>
    </source>
</evidence>
<dbReference type="InParanoid" id="A0A0D2B1L2"/>